<dbReference type="EMBL" id="LXQA010251366">
    <property type="protein sequence ID" value="MCI38046.1"/>
    <property type="molecule type" value="Genomic_DNA"/>
</dbReference>
<comment type="caution">
    <text evidence="1">The sequence shown here is derived from an EMBL/GenBank/DDBJ whole genome shotgun (WGS) entry which is preliminary data.</text>
</comment>
<name>A0A392RR64_9FABA</name>
<evidence type="ECO:0000313" key="1">
    <source>
        <dbReference type="EMBL" id="MCI38046.1"/>
    </source>
</evidence>
<protein>
    <submittedName>
        <fullName evidence="1">Uncharacterized protein</fullName>
    </submittedName>
</protein>
<dbReference type="Proteomes" id="UP000265520">
    <property type="component" value="Unassembled WGS sequence"/>
</dbReference>
<sequence length="46" mass="5115">MGRSLLIQDRELESCDIFVGRVDVFFGGLEDEECPSKNGIRCGPLL</sequence>
<proteinExistence type="predicted"/>
<evidence type="ECO:0000313" key="2">
    <source>
        <dbReference type="Proteomes" id="UP000265520"/>
    </source>
</evidence>
<dbReference type="AlphaFoldDB" id="A0A392RR64"/>
<accession>A0A392RR64</accession>
<keyword evidence="2" id="KW-1185">Reference proteome</keyword>
<reference evidence="1 2" key="1">
    <citation type="journal article" date="2018" name="Front. Plant Sci.">
        <title>Red Clover (Trifolium pratense) and Zigzag Clover (T. medium) - A Picture of Genomic Similarities and Differences.</title>
        <authorList>
            <person name="Dluhosova J."/>
            <person name="Istvanek J."/>
            <person name="Nedelnik J."/>
            <person name="Repkova J."/>
        </authorList>
    </citation>
    <scope>NUCLEOTIDE SEQUENCE [LARGE SCALE GENOMIC DNA]</scope>
    <source>
        <strain evidence="2">cv. 10/8</strain>
        <tissue evidence="1">Leaf</tissue>
    </source>
</reference>
<organism evidence="1 2">
    <name type="scientific">Trifolium medium</name>
    <dbReference type="NCBI Taxonomy" id="97028"/>
    <lineage>
        <taxon>Eukaryota</taxon>
        <taxon>Viridiplantae</taxon>
        <taxon>Streptophyta</taxon>
        <taxon>Embryophyta</taxon>
        <taxon>Tracheophyta</taxon>
        <taxon>Spermatophyta</taxon>
        <taxon>Magnoliopsida</taxon>
        <taxon>eudicotyledons</taxon>
        <taxon>Gunneridae</taxon>
        <taxon>Pentapetalae</taxon>
        <taxon>rosids</taxon>
        <taxon>fabids</taxon>
        <taxon>Fabales</taxon>
        <taxon>Fabaceae</taxon>
        <taxon>Papilionoideae</taxon>
        <taxon>50 kb inversion clade</taxon>
        <taxon>NPAAA clade</taxon>
        <taxon>Hologalegina</taxon>
        <taxon>IRL clade</taxon>
        <taxon>Trifolieae</taxon>
        <taxon>Trifolium</taxon>
    </lineage>
</organism>
<feature type="non-terminal residue" evidence="1">
    <location>
        <position position="46"/>
    </location>
</feature>